<evidence type="ECO:0000259" key="2">
    <source>
        <dbReference type="Pfam" id="PF20469"/>
    </source>
</evidence>
<proteinExistence type="predicted"/>
<dbReference type="CDD" id="cd01026">
    <property type="entry name" value="TOPRIM_OLD"/>
    <property type="match status" value="1"/>
</dbReference>
<name>A0A7C4EWM1_9BACT</name>
<evidence type="ECO:0000313" key="3">
    <source>
        <dbReference type="EMBL" id="HGH62034.1"/>
    </source>
</evidence>
<dbReference type="AlphaFoldDB" id="A0A7C4EWM1"/>
<accession>A0A7C4EWM1</accession>
<comment type="caution">
    <text evidence="3">The sequence shown here is derived from an EMBL/GenBank/DDBJ whole genome shotgun (WGS) entry which is preliminary data.</text>
</comment>
<sequence>MQEDAMRLTQLHIQNFKSCKDLTLQIGAIHALVGANNAGKSSVLRALDFLFNPSTKTLSEESFWNMDLSREIRVEAIFESLTDAEKASLAPYLHPDGRFQMARYARMGAKATETEATSEQADDKISIGQQCMKPLPDVPWLQEDCITAKSIGEWWKTKDQLVVADISFAEAFKGATKAPGVREWTEKAKEFVAANMGILPLKDTWIDNPKGYPNVLKRTLPFFVLVPAVRDVTEEAKGTKSSPFGKLLYAILDTVTQEKKAKIEGMLAEVSKQMNRTGGDERVPLISETERQLNNLLGDLFIGCDLEIEFSTPTLEVLLSAPKLYVDDGFRNAVENKGHGLQRAVIFTILRRYAEHMTSTSDGRKRNLILGVEEPELYMHPQAQRTIRRAFRKIAESGDQVLFSTHSSLLVDVSFFDEIIRLESSLEDVGDKKAAVSTAWQLPIQSVILDLETRCPKLQGNVTEDSVRDLYSHAYNPRRNEGFFASKIILVEGLTEEYSLPVYADALPGCALDPKGISVVECGGKGQMDRLYRVFNELHIPCFLLFDYDKGNTDKNVIAKSKELLELLGVPSDEPSNLLVDDSVACFPSKWETHLQSEIPGFAELTAEARAHLGLSGDTGKPLIARYIARKITTASPAHVPPSLAKIIEKAAAVTWKKSCLIGSDKVESQK</sequence>
<dbReference type="Gene3D" id="3.40.50.300">
    <property type="entry name" value="P-loop containing nucleotide triphosphate hydrolases"/>
    <property type="match status" value="1"/>
</dbReference>
<dbReference type="InterPro" id="IPR041685">
    <property type="entry name" value="AAA_GajA/Old/RecF-like"/>
</dbReference>
<dbReference type="EMBL" id="DTGT01000396">
    <property type="protein sequence ID" value="HGH62034.1"/>
    <property type="molecule type" value="Genomic_DNA"/>
</dbReference>
<keyword evidence="3" id="KW-0540">Nuclease</keyword>
<dbReference type="PANTHER" id="PTHR43581:SF4">
    <property type="entry name" value="ATP_GTP PHOSPHATASE"/>
    <property type="match status" value="1"/>
</dbReference>
<gene>
    <name evidence="3" type="ORF">ENV54_12140</name>
</gene>
<keyword evidence="3" id="KW-0255">Endonuclease</keyword>
<feature type="domain" description="OLD protein-like TOPRIM" evidence="2">
    <location>
        <begin position="483"/>
        <end position="549"/>
    </location>
</feature>
<dbReference type="InterPro" id="IPR027417">
    <property type="entry name" value="P-loop_NTPase"/>
</dbReference>
<dbReference type="GO" id="GO:0004519">
    <property type="term" value="F:endonuclease activity"/>
    <property type="evidence" value="ECO:0007669"/>
    <property type="project" value="UniProtKB-KW"/>
</dbReference>
<protein>
    <submittedName>
        <fullName evidence="3">ATP-dependent endonuclease</fullName>
    </submittedName>
</protein>
<dbReference type="Pfam" id="PF20469">
    <property type="entry name" value="OLD-like_TOPRIM"/>
    <property type="match status" value="1"/>
</dbReference>
<reference evidence="3" key="1">
    <citation type="journal article" date="2020" name="mSystems">
        <title>Genome- and Community-Level Interaction Insights into Carbon Utilization and Element Cycling Functions of Hydrothermarchaeota in Hydrothermal Sediment.</title>
        <authorList>
            <person name="Zhou Z."/>
            <person name="Liu Y."/>
            <person name="Xu W."/>
            <person name="Pan J."/>
            <person name="Luo Z.H."/>
            <person name="Li M."/>
        </authorList>
    </citation>
    <scope>NUCLEOTIDE SEQUENCE [LARGE SCALE GENOMIC DNA]</scope>
    <source>
        <strain evidence="3">SpSt-769</strain>
    </source>
</reference>
<dbReference type="InterPro" id="IPR034139">
    <property type="entry name" value="TOPRIM_OLD"/>
</dbReference>
<feature type="domain" description="Endonuclease GajA/Old nuclease/RecF-like AAA" evidence="1">
    <location>
        <begin position="203"/>
        <end position="410"/>
    </location>
</feature>
<evidence type="ECO:0000259" key="1">
    <source>
        <dbReference type="Pfam" id="PF13175"/>
    </source>
</evidence>
<organism evidence="3">
    <name type="scientific">Desulfomonile tiedjei</name>
    <dbReference type="NCBI Taxonomy" id="2358"/>
    <lineage>
        <taxon>Bacteria</taxon>
        <taxon>Pseudomonadati</taxon>
        <taxon>Thermodesulfobacteriota</taxon>
        <taxon>Desulfomonilia</taxon>
        <taxon>Desulfomonilales</taxon>
        <taxon>Desulfomonilaceae</taxon>
        <taxon>Desulfomonile</taxon>
    </lineage>
</organism>
<dbReference type="PANTHER" id="PTHR43581">
    <property type="entry name" value="ATP/GTP PHOSPHATASE"/>
    <property type="match status" value="1"/>
</dbReference>
<keyword evidence="3" id="KW-0378">Hydrolase</keyword>
<dbReference type="InterPro" id="IPR051396">
    <property type="entry name" value="Bact_Antivir_Def_Nuclease"/>
</dbReference>
<feature type="domain" description="Endonuclease GajA/Old nuclease/RecF-like AAA" evidence="1">
    <location>
        <begin position="6"/>
        <end position="65"/>
    </location>
</feature>
<dbReference type="SUPFAM" id="SSF52540">
    <property type="entry name" value="P-loop containing nucleoside triphosphate hydrolases"/>
    <property type="match status" value="1"/>
</dbReference>
<dbReference type="Pfam" id="PF13175">
    <property type="entry name" value="AAA_15"/>
    <property type="match status" value="2"/>
</dbReference>